<keyword evidence="1" id="KW-0862">Zinc</keyword>
<dbReference type="EMBL" id="JACCFW010000001">
    <property type="protein sequence ID" value="NYJ76234.1"/>
    <property type="molecule type" value="Genomic_DNA"/>
</dbReference>
<dbReference type="Gene3D" id="3.40.50.10320">
    <property type="entry name" value="LmbE-like"/>
    <property type="match status" value="1"/>
</dbReference>
<dbReference type="GO" id="GO:0016137">
    <property type="term" value="P:glycoside metabolic process"/>
    <property type="evidence" value="ECO:0007669"/>
    <property type="project" value="UniProtKB-ARBA"/>
</dbReference>
<protein>
    <submittedName>
        <fullName evidence="2">LmbE family N-acetylglucosaminyl deacetylase</fullName>
    </submittedName>
</protein>
<dbReference type="Pfam" id="PF02585">
    <property type="entry name" value="PIG-L"/>
    <property type="match status" value="1"/>
</dbReference>
<dbReference type="InterPro" id="IPR003737">
    <property type="entry name" value="GlcNAc_PI_deacetylase-related"/>
</dbReference>
<dbReference type="SUPFAM" id="SSF102588">
    <property type="entry name" value="LmbE-like"/>
    <property type="match status" value="1"/>
</dbReference>
<evidence type="ECO:0000313" key="2">
    <source>
        <dbReference type="EMBL" id="NYJ76234.1"/>
    </source>
</evidence>
<reference evidence="2 3" key="1">
    <citation type="submission" date="2020-07" db="EMBL/GenBank/DDBJ databases">
        <title>Sequencing the genomes of 1000 actinobacteria strains.</title>
        <authorList>
            <person name="Klenk H.-P."/>
        </authorList>
    </citation>
    <scope>NUCLEOTIDE SEQUENCE [LARGE SCALE GENOMIC DNA]</scope>
    <source>
        <strain evidence="2 3">DSM 29531</strain>
    </source>
</reference>
<sequence>MLELTTGPIDRVVLLAAHCDDLAIGAGGTILLLAAARPDLRVDAVVLTGGGGPREAEERAAFHRMCPEADLRLTVLDLPDGRVPSYFDVAKDAIVAARESGAGGLVLAPQIADAHQDHRAVGEIAPTVFRDHLVLHYEILKWESDLPAVTAYQPLDRATMRAKLAVIQESYPSQAHHDWFDDEAFLGLARVRGVQCHAPYAEAFVAPKTTLGIGRSR</sequence>
<dbReference type="Proteomes" id="UP000571817">
    <property type="component" value="Unassembled WGS sequence"/>
</dbReference>
<evidence type="ECO:0000256" key="1">
    <source>
        <dbReference type="ARBA" id="ARBA00022833"/>
    </source>
</evidence>
<comment type="caution">
    <text evidence="2">The sequence shown here is derived from an EMBL/GenBank/DDBJ whole genome shotgun (WGS) entry which is preliminary data.</text>
</comment>
<evidence type="ECO:0000313" key="3">
    <source>
        <dbReference type="Proteomes" id="UP000571817"/>
    </source>
</evidence>
<gene>
    <name evidence="2" type="ORF">HNR15_003197</name>
</gene>
<dbReference type="RefSeq" id="WP_179483314.1">
    <property type="nucleotide sequence ID" value="NZ_JACCFW010000001.1"/>
</dbReference>
<organism evidence="2 3">
    <name type="scientific">Allobranchiibius huperziae</name>
    <dbReference type="NCBI Taxonomy" id="1874116"/>
    <lineage>
        <taxon>Bacteria</taxon>
        <taxon>Bacillati</taxon>
        <taxon>Actinomycetota</taxon>
        <taxon>Actinomycetes</taxon>
        <taxon>Micrococcales</taxon>
        <taxon>Dermacoccaceae</taxon>
        <taxon>Allobranchiibius</taxon>
    </lineage>
</organism>
<dbReference type="InterPro" id="IPR024078">
    <property type="entry name" value="LmbE-like_dom_sf"/>
</dbReference>
<proteinExistence type="predicted"/>
<keyword evidence="3" id="KW-1185">Reference proteome</keyword>
<accession>A0A853DML4</accession>
<name>A0A853DML4_9MICO</name>
<dbReference type="AlphaFoldDB" id="A0A853DML4"/>